<feature type="region of interest" description="Disordered" evidence="1">
    <location>
        <begin position="171"/>
        <end position="191"/>
    </location>
</feature>
<evidence type="ECO:0000313" key="3">
    <source>
        <dbReference type="EMBL" id="RZS74493.1"/>
    </source>
</evidence>
<reference evidence="3 4" key="1">
    <citation type="submission" date="2019-02" db="EMBL/GenBank/DDBJ databases">
        <title>Genomic Encyclopedia of Type Strains, Phase IV (KMG-IV): sequencing the most valuable type-strain genomes for metagenomic binning, comparative biology and taxonomic classification.</title>
        <authorList>
            <person name="Goeker M."/>
        </authorList>
    </citation>
    <scope>NUCLEOTIDE SEQUENCE [LARGE SCALE GENOMIC DNA]</scope>
    <source>
        <strain evidence="3 4">DSM 18116</strain>
    </source>
</reference>
<accession>A0A4Q7MZU2</accession>
<feature type="compositionally biased region" description="Polar residues" evidence="1">
    <location>
        <begin position="171"/>
        <end position="182"/>
    </location>
</feature>
<feature type="signal peptide" evidence="2">
    <location>
        <begin position="1"/>
        <end position="28"/>
    </location>
</feature>
<feature type="region of interest" description="Disordered" evidence="1">
    <location>
        <begin position="239"/>
        <end position="263"/>
    </location>
</feature>
<dbReference type="EMBL" id="SGXA01000001">
    <property type="protein sequence ID" value="RZS74493.1"/>
    <property type="molecule type" value="Genomic_DNA"/>
</dbReference>
<comment type="caution">
    <text evidence="3">The sequence shown here is derived from an EMBL/GenBank/DDBJ whole genome shotgun (WGS) entry which is preliminary data.</text>
</comment>
<dbReference type="AlphaFoldDB" id="A0A4Q7MZU2"/>
<feature type="chain" id="PRO_5020795054" evidence="2">
    <location>
        <begin position="29"/>
        <end position="466"/>
    </location>
</feature>
<evidence type="ECO:0000256" key="1">
    <source>
        <dbReference type="SAM" id="MobiDB-lite"/>
    </source>
</evidence>
<gene>
    <name evidence="3" type="ORF">EV199_0341</name>
</gene>
<feature type="compositionally biased region" description="Basic and acidic residues" evidence="1">
    <location>
        <begin position="240"/>
        <end position="250"/>
    </location>
</feature>
<organism evidence="3 4">
    <name type="scientific">Pseudobacter ginsenosidimutans</name>
    <dbReference type="NCBI Taxonomy" id="661488"/>
    <lineage>
        <taxon>Bacteria</taxon>
        <taxon>Pseudomonadati</taxon>
        <taxon>Bacteroidota</taxon>
        <taxon>Chitinophagia</taxon>
        <taxon>Chitinophagales</taxon>
        <taxon>Chitinophagaceae</taxon>
        <taxon>Pseudobacter</taxon>
    </lineage>
</organism>
<evidence type="ECO:0000256" key="2">
    <source>
        <dbReference type="SAM" id="SignalP"/>
    </source>
</evidence>
<evidence type="ECO:0000313" key="4">
    <source>
        <dbReference type="Proteomes" id="UP000293874"/>
    </source>
</evidence>
<name>A0A4Q7MZU2_9BACT</name>
<dbReference type="Proteomes" id="UP000293874">
    <property type="component" value="Unassembled WGS sequence"/>
</dbReference>
<proteinExistence type="predicted"/>
<keyword evidence="4" id="KW-1185">Reference proteome</keyword>
<protein>
    <submittedName>
        <fullName evidence="3">Uncharacterized protein</fullName>
    </submittedName>
</protein>
<keyword evidence="2" id="KW-0732">Signal</keyword>
<sequence>MTTYHRCSLPKLFTFLLMLLLHPGLAPAQQGKYMHAAFIGMRWDPSATFGGGMESTEIILYFRPDGTYCTNLGNGWQTEVSGRYTIEKGAIKLIDSKKEVFPIPYDGDGSFWYNGTTIFRKEPANKIPPGYYSFSYSSGSGGIGSGTNAPYVGNRAHKGIRFNPDGSFNSSSASSTYISGENVSGYGKNKKETDGKYTIKDGVLTLHFNNGEKSVNSCFTSDAVSSIVVNGTTYYADENLPGKDKVEKGSPNKPGTRPKDMGSAREFLNKANLALGGKQLNVIKTVKLESSLGNGALQITTYLDLPLQKIRNEYRKQGQLIGIEQTEGNTGWEWSNNKFTTLVSSRIREIQLAGLSGIFNLQETALAKISILSSPEKKDQTTSMIVSVNGISTAWAFDNEQRLTGSSAKIDNRSITYLFSDFKTAQQVQLPYTVKEMRDNKTFTYKFSSIVLNPELNANNWAKPLQ</sequence>